<dbReference type="OrthoDB" id="185373at2759"/>
<proteinExistence type="predicted"/>
<accession>A0A9P4NE02</accession>
<dbReference type="Proteomes" id="UP000800235">
    <property type="component" value="Unassembled WGS sequence"/>
</dbReference>
<dbReference type="GO" id="GO:0003723">
    <property type="term" value="F:RNA binding"/>
    <property type="evidence" value="ECO:0007669"/>
    <property type="project" value="InterPro"/>
</dbReference>
<evidence type="ECO:0000313" key="2">
    <source>
        <dbReference type="Proteomes" id="UP000800235"/>
    </source>
</evidence>
<protein>
    <submittedName>
        <fullName evidence="1">Uncharacterized protein</fullName>
    </submittedName>
</protein>
<dbReference type="InterPro" id="IPR011990">
    <property type="entry name" value="TPR-like_helical_dom_sf"/>
</dbReference>
<dbReference type="Gene3D" id="1.25.40.10">
    <property type="entry name" value="Tetratricopeptide repeat domain"/>
    <property type="match status" value="2"/>
</dbReference>
<sequence>MRSALTHLVFRRILQNEPILHRDCSRRASHLLLRNRTPLASYSQRRTLFGFFRPKPKRIKIGFEDPGLDILVDATKNLQQRNRVPEPEALAEAWTAFVSAKAKGTRNINDIQAGHVLRIYRYLCGLQAPGGDQEAPQLLSVQALDNTIVAMSGTKIYTDDHASLAKELLLAIKIRPNIPELPDDRIKEIEDWMVELLCRLGRLEEAWAVMQNGDEAPNPRAAQMVSLLHAYANVGDLDQISRLVDLNSRLHNHPSIPWLAAHAYAITGNVERAKELADSTKLCQTYSDIHSLSVPNIDSLVGPLLRFCAANDEVAWGQSIIRGITEGGLLSKHGELWDELFIWTLSTGKSVDEVDRMMEVMLRTNGMRPTISVINKLIEFANSTQDSYLAERLLGLASKLKIEPNAQTCLLQMDYRLSVGDIEGVRSAYRELQYQEVDDDEDLIRINQLVCAMCSSGKYDFNTIMSVVEDLSRQNKRFEPETVAALSVLHLQRDEYHDVADLLTTHVHQYSAMERARVRDTFVNFCLDRSNSIARVWDTYMIFQQVFDEADRNLRLRIMNEFFTRHRSDMAVHVFNHMRKHVREDTIPNTDTYAATLAGIAMLRDEESLKVVHNAIKIDMNIDPSTKLSNALMYAYASCGEPRYSTNFWLDICDSKEGPNHNSIIILFYACSLLSFGEKRAVSVWNRLERLDVALSRDLVAMFLAALTSNHCYTDAYGVAESCEDKFGVDVDAVMLGTMYNAIPRPSKQTECAKWIAEKYPGIMTDLEKVGKKTRRDGLVSYNVNVSIEP</sequence>
<dbReference type="PANTHER" id="PTHR47926">
    <property type="entry name" value="PENTATRICOPEPTIDE REPEAT-CONTAINING PROTEIN"/>
    <property type="match status" value="1"/>
</dbReference>
<comment type="caution">
    <text evidence="1">The sequence shown here is derived from an EMBL/GenBank/DDBJ whole genome shotgun (WGS) entry which is preliminary data.</text>
</comment>
<dbReference type="InterPro" id="IPR046960">
    <property type="entry name" value="PPR_At4g14850-like_plant"/>
</dbReference>
<dbReference type="AlphaFoldDB" id="A0A9P4NE02"/>
<reference evidence="1" key="1">
    <citation type="journal article" date="2020" name="Stud. Mycol.">
        <title>101 Dothideomycetes genomes: a test case for predicting lifestyles and emergence of pathogens.</title>
        <authorList>
            <person name="Haridas S."/>
            <person name="Albert R."/>
            <person name="Binder M."/>
            <person name="Bloem J."/>
            <person name="Labutti K."/>
            <person name="Salamov A."/>
            <person name="Andreopoulos B."/>
            <person name="Baker S."/>
            <person name="Barry K."/>
            <person name="Bills G."/>
            <person name="Bluhm B."/>
            <person name="Cannon C."/>
            <person name="Castanera R."/>
            <person name="Culley D."/>
            <person name="Daum C."/>
            <person name="Ezra D."/>
            <person name="Gonzalez J."/>
            <person name="Henrissat B."/>
            <person name="Kuo A."/>
            <person name="Liang C."/>
            <person name="Lipzen A."/>
            <person name="Lutzoni F."/>
            <person name="Magnuson J."/>
            <person name="Mondo S."/>
            <person name="Nolan M."/>
            <person name="Ohm R."/>
            <person name="Pangilinan J."/>
            <person name="Park H.-J."/>
            <person name="Ramirez L."/>
            <person name="Alfaro M."/>
            <person name="Sun H."/>
            <person name="Tritt A."/>
            <person name="Yoshinaga Y."/>
            <person name="Zwiers L.-H."/>
            <person name="Turgeon B."/>
            <person name="Goodwin S."/>
            <person name="Spatafora J."/>
            <person name="Crous P."/>
            <person name="Grigoriev I."/>
        </authorList>
    </citation>
    <scope>NUCLEOTIDE SEQUENCE</scope>
    <source>
        <strain evidence="1">CBS 130266</strain>
    </source>
</reference>
<organism evidence="1 2">
    <name type="scientific">Tothia fuscella</name>
    <dbReference type="NCBI Taxonomy" id="1048955"/>
    <lineage>
        <taxon>Eukaryota</taxon>
        <taxon>Fungi</taxon>
        <taxon>Dikarya</taxon>
        <taxon>Ascomycota</taxon>
        <taxon>Pezizomycotina</taxon>
        <taxon>Dothideomycetes</taxon>
        <taxon>Pleosporomycetidae</taxon>
        <taxon>Venturiales</taxon>
        <taxon>Cylindrosympodiaceae</taxon>
        <taxon>Tothia</taxon>
    </lineage>
</organism>
<evidence type="ECO:0000313" key="1">
    <source>
        <dbReference type="EMBL" id="KAF2416525.1"/>
    </source>
</evidence>
<keyword evidence="2" id="KW-1185">Reference proteome</keyword>
<gene>
    <name evidence="1" type="ORF">EJ08DRAFT_622546</name>
</gene>
<dbReference type="EMBL" id="MU007157">
    <property type="protein sequence ID" value="KAF2416525.1"/>
    <property type="molecule type" value="Genomic_DNA"/>
</dbReference>
<name>A0A9P4NE02_9PEZI</name>
<dbReference type="GO" id="GO:0009451">
    <property type="term" value="P:RNA modification"/>
    <property type="evidence" value="ECO:0007669"/>
    <property type="project" value="InterPro"/>
</dbReference>